<name>F0BFR2_9XANT</name>
<reference evidence="2 3" key="1">
    <citation type="journal article" date="2011" name="BMC Genomics">
        <title>Comparative genomics reveals diversity among xanthomonads infecting tomato and pepper.</title>
        <authorList>
            <person name="Potnis N."/>
            <person name="Krasileva K."/>
            <person name="Chow V."/>
            <person name="Almeida N.F."/>
            <person name="Patil P.B."/>
            <person name="Ryan R.P."/>
            <person name="Sharlach M."/>
            <person name="Behlau F."/>
            <person name="Dow J.M."/>
            <person name="Momol M.T."/>
            <person name="White F.F."/>
            <person name="Preston J.F."/>
            <person name="Vinatzer B.A."/>
            <person name="Koebnik R."/>
            <person name="Setubal J.C."/>
            <person name="Norman D.J."/>
            <person name="Staskawicz B.J."/>
            <person name="Jones J.B."/>
        </authorList>
    </citation>
    <scope>NUCLEOTIDE SEQUENCE [LARGE SCALE GENOMIC DNA]</scope>
    <source>
        <strain evidence="2 3">ATCC 35937</strain>
    </source>
</reference>
<proteinExistence type="predicted"/>
<evidence type="ECO:0000313" key="1">
    <source>
        <dbReference type="EMBL" id="EGD07370.1"/>
    </source>
</evidence>
<organism evidence="2 3">
    <name type="scientific">Xanthomonas vesicatoria ATCC 35937</name>
    <dbReference type="NCBI Taxonomy" id="925775"/>
    <lineage>
        <taxon>Bacteria</taxon>
        <taxon>Pseudomonadati</taxon>
        <taxon>Pseudomonadota</taxon>
        <taxon>Gammaproteobacteria</taxon>
        <taxon>Lysobacterales</taxon>
        <taxon>Lysobacteraceae</taxon>
        <taxon>Xanthomonas</taxon>
    </lineage>
</organism>
<dbReference type="KEGG" id="xve:BJD12_00200"/>
<dbReference type="GeneID" id="46979880"/>
<dbReference type="EMBL" id="AEQV01000110">
    <property type="protein sequence ID" value="EGD08692.1"/>
    <property type="molecule type" value="Genomic_DNA"/>
</dbReference>
<gene>
    <name evidence="2" type="ORF">XVE_3076</name>
    <name evidence="1" type="ORF">XVE_4440</name>
</gene>
<protein>
    <recommendedName>
        <fullName evidence="4">GNAT family N-acetyltransferase</fullName>
    </recommendedName>
</protein>
<dbReference type="RefSeq" id="WP_005994115.1">
    <property type="nucleotide sequence ID" value="NZ_AEQV01000110.1"/>
</dbReference>
<dbReference type="AlphaFoldDB" id="F0BFR2"/>
<evidence type="ECO:0008006" key="4">
    <source>
        <dbReference type="Google" id="ProtNLM"/>
    </source>
</evidence>
<evidence type="ECO:0000313" key="3">
    <source>
        <dbReference type="Proteomes" id="UP000003299"/>
    </source>
</evidence>
<comment type="caution">
    <text evidence="2">The sequence shown here is derived from an EMBL/GenBank/DDBJ whole genome shotgun (WGS) entry which is preliminary data.</text>
</comment>
<accession>F0BFR2</accession>
<evidence type="ECO:0000313" key="2">
    <source>
        <dbReference type="EMBL" id="EGD08692.1"/>
    </source>
</evidence>
<dbReference type="EMBL" id="AEQV01000218">
    <property type="protein sequence ID" value="EGD07370.1"/>
    <property type="molecule type" value="Genomic_DNA"/>
</dbReference>
<dbReference type="Proteomes" id="UP000003299">
    <property type="component" value="Unassembled WGS sequence"/>
</dbReference>
<sequence>MHTTRTWNPDDFSACLALFDGNVPAIVGNEELPDFVQFLTHHAAAWHYQVIERAGEVIACAGKSINPYGTTASLFYNGDVFYNVLASYRVTVAQFMAP</sequence>
<dbReference type="eggNOG" id="COG0456">
    <property type="taxonomic scope" value="Bacteria"/>
</dbReference>